<dbReference type="Proteomes" id="UP000240830">
    <property type="component" value="Unassembled WGS sequence"/>
</dbReference>
<feature type="signal peptide" evidence="1">
    <location>
        <begin position="1"/>
        <end position="19"/>
    </location>
</feature>
<keyword evidence="1" id="KW-0732">Signal</keyword>
<sequence length="591" mass="65703">MKIFLCLCATLGWLLFINAAISEEQDLQRRFGLLAISEPTTDGSLSWESLTAEAANAMISRHLGVPNWRSVALKADHLEKMLPVVNNLLDEHFNVMQEDVCPIFLEFLDLLAVKPMANKACRCTLYRTFSSSGANARMQRLIPAIPVAWAQEDAVELTKALASADMKKFHLLDYDALEALFKSEEACKFMNATLLLGPSPSLQRPIAAACLARMPGLDKVALTPSKVAQLGSDAFISLNIFPKLRLSHLSPCQITKFAGIMTVNDLKSLADSQILALGVNQWTTLGSGLINLSDRCLKFVTGDIAHAMKSHLRPNMVSKLAPDAFRLFSADDFKPFHLDNLRTDQLALLSAHVPLHSTALARFTSQEFKNRFEALNREHVEWSWENSRRNDLLQKLMSDVAIMRQKRTDQNITTVLNSCSSLAAAGWDSEKLNLHLIEVLNLIPAQLRSFEAKPLVSVSDQTLIKISLGTVDFAYETLLRPSPFSRFLQLRISLKDTFDSRIAMLTDFAGLLAIPKAVADGGREFVDTKAVMVAWISDTLKQFLDFTTMIPGTGQRKFVWCIDHKLGLPLGLLMGKALQHKLRLPFALGLE</sequence>
<gene>
    <name evidence="2" type="ORF">PSACC_00459</name>
</gene>
<feature type="chain" id="PRO_5014154022" evidence="1">
    <location>
        <begin position="20"/>
        <end position="591"/>
    </location>
</feature>
<name>A0A2H9TPP9_9FUNG</name>
<protein>
    <submittedName>
        <fullName evidence="2">Uncharacterized protein</fullName>
    </submittedName>
</protein>
<evidence type="ECO:0000313" key="3">
    <source>
        <dbReference type="Proteomes" id="UP000240830"/>
    </source>
</evidence>
<feature type="non-terminal residue" evidence="2">
    <location>
        <position position="591"/>
    </location>
</feature>
<dbReference type="EMBL" id="MTSL01000045">
    <property type="protein sequence ID" value="PJF19725.1"/>
    <property type="molecule type" value="Genomic_DNA"/>
</dbReference>
<keyword evidence="3" id="KW-1185">Reference proteome</keyword>
<reference evidence="2 3" key="1">
    <citation type="submission" date="2016-10" db="EMBL/GenBank/DDBJ databases">
        <title>The genome of Paramicrosporidium saccamoebae is the missing link in understanding Cryptomycota and Microsporidia evolution.</title>
        <authorList>
            <person name="Quandt C.A."/>
            <person name="Beaudet D."/>
            <person name="Corsaro D."/>
            <person name="Michel R."/>
            <person name="Corradi N."/>
            <person name="James T."/>
        </authorList>
    </citation>
    <scope>NUCLEOTIDE SEQUENCE [LARGE SCALE GENOMIC DNA]</scope>
    <source>
        <strain evidence="2 3">KSL3</strain>
    </source>
</reference>
<comment type="caution">
    <text evidence="2">The sequence shown here is derived from an EMBL/GenBank/DDBJ whole genome shotgun (WGS) entry which is preliminary data.</text>
</comment>
<organism evidence="2 3">
    <name type="scientific">Paramicrosporidium saccamoebae</name>
    <dbReference type="NCBI Taxonomy" id="1246581"/>
    <lineage>
        <taxon>Eukaryota</taxon>
        <taxon>Fungi</taxon>
        <taxon>Fungi incertae sedis</taxon>
        <taxon>Cryptomycota</taxon>
        <taxon>Cryptomycota incertae sedis</taxon>
        <taxon>Paramicrosporidium</taxon>
    </lineage>
</organism>
<accession>A0A2H9TPP9</accession>
<proteinExistence type="predicted"/>
<dbReference type="AlphaFoldDB" id="A0A2H9TPP9"/>
<evidence type="ECO:0000256" key="1">
    <source>
        <dbReference type="SAM" id="SignalP"/>
    </source>
</evidence>
<evidence type="ECO:0000313" key="2">
    <source>
        <dbReference type="EMBL" id="PJF19725.1"/>
    </source>
</evidence>